<dbReference type="STRING" id="743721.Psesu_0224"/>
<dbReference type="EC" id="2.7.7.87" evidence="9"/>
<keyword evidence="4 9" id="KW-0819">tRNA processing</keyword>
<evidence type="ECO:0000256" key="8">
    <source>
        <dbReference type="ARBA" id="ARBA00048366"/>
    </source>
</evidence>
<dbReference type="PANTHER" id="PTHR17490">
    <property type="entry name" value="SUA5"/>
    <property type="match status" value="1"/>
</dbReference>
<dbReference type="Gene3D" id="3.90.870.10">
    <property type="entry name" value="DHBP synthase"/>
    <property type="match status" value="1"/>
</dbReference>
<comment type="catalytic activity">
    <reaction evidence="8 9">
        <text>L-threonine + hydrogencarbonate + ATP = L-threonylcarbamoyladenylate + diphosphate + H2O</text>
        <dbReference type="Rhea" id="RHEA:36407"/>
        <dbReference type="ChEBI" id="CHEBI:15377"/>
        <dbReference type="ChEBI" id="CHEBI:17544"/>
        <dbReference type="ChEBI" id="CHEBI:30616"/>
        <dbReference type="ChEBI" id="CHEBI:33019"/>
        <dbReference type="ChEBI" id="CHEBI:57926"/>
        <dbReference type="ChEBI" id="CHEBI:73682"/>
        <dbReference type="EC" id="2.7.7.87"/>
    </reaction>
</comment>
<feature type="domain" description="YrdC-like" evidence="10">
    <location>
        <begin position="4"/>
        <end position="187"/>
    </location>
</feature>
<dbReference type="PANTHER" id="PTHR17490:SF18">
    <property type="entry name" value="THREONYLCARBAMOYL-AMP SYNTHASE"/>
    <property type="match status" value="1"/>
</dbReference>
<dbReference type="InterPro" id="IPR023535">
    <property type="entry name" value="TC-AMP_synthase"/>
</dbReference>
<dbReference type="InterPro" id="IPR017945">
    <property type="entry name" value="DHBP_synth_RibB-like_a/b_dom"/>
</dbReference>
<dbReference type="eggNOG" id="COG0009">
    <property type="taxonomic scope" value="Bacteria"/>
</dbReference>
<gene>
    <name evidence="9" type="primary">tsaC</name>
    <name evidence="11" type="ordered locus">Psesu_0224</name>
</gene>
<dbReference type="GO" id="GO:0005524">
    <property type="term" value="F:ATP binding"/>
    <property type="evidence" value="ECO:0007669"/>
    <property type="project" value="UniProtKB-UniRule"/>
</dbReference>
<dbReference type="AlphaFoldDB" id="E6WPB3"/>
<keyword evidence="2 9" id="KW-0963">Cytoplasm</keyword>
<evidence type="ECO:0000259" key="10">
    <source>
        <dbReference type="PROSITE" id="PS51163"/>
    </source>
</evidence>
<evidence type="ECO:0000256" key="5">
    <source>
        <dbReference type="ARBA" id="ARBA00022695"/>
    </source>
</evidence>
<dbReference type="PROSITE" id="PS51163">
    <property type="entry name" value="YRDC"/>
    <property type="match status" value="1"/>
</dbReference>
<dbReference type="GO" id="GO:0061710">
    <property type="term" value="F:L-threonylcarbamoyladenylate synthase"/>
    <property type="evidence" value="ECO:0007669"/>
    <property type="project" value="UniProtKB-EC"/>
</dbReference>
<proteinExistence type="inferred from homology"/>
<dbReference type="KEGG" id="psu:Psesu_0224"/>
<dbReference type="Pfam" id="PF01300">
    <property type="entry name" value="Sua5_yciO_yrdC"/>
    <property type="match status" value="1"/>
</dbReference>
<dbReference type="FunFam" id="3.90.870.10:FF:000004">
    <property type="entry name" value="Threonylcarbamoyl-AMP synthase"/>
    <property type="match status" value="1"/>
</dbReference>
<dbReference type="EMBL" id="CP002446">
    <property type="protein sequence ID" value="ADV26086.1"/>
    <property type="molecule type" value="Genomic_DNA"/>
</dbReference>
<dbReference type="HOGENOM" id="CLU_031397_6_0_6"/>
<comment type="function">
    <text evidence="9">Required for the formation of a threonylcarbamoyl group on adenosine at position 37 (t(6)A37) in tRNAs that read codons beginning with adenine. Catalyzes the conversion of L-threonine, HCO(3)(-)/CO(2) and ATP to give threonylcarbamoyl-AMP (TC-AMP) as the acyladenylate intermediate, with the release of diphosphate.</text>
</comment>
<dbReference type="RefSeq" id="WP_013533916.1">
    <property type="nucleotide sequence ID" value="NC_014924.1"/>
</dbReference>
<evidence type="ECO:0000313" key="11">
    <source>
        <dbReference type="EMBL" id="ADV26086.1"/>
    </source>
</evidence>
<evidence type="ECO:0000256" key="9">
    <source>
        <dbReference type="HAMAP-Rule" id="MF_01852"/>
    </source>
</evidence>
<sequence length="187" mass="19411">MENTLHIASAADLLRRGGVIAYPTEAVWGLGCDPGNEAAVLRLLRIKQRPVEKGMIVVAAGLEAVRPWLDLAQLPAGRMTEVAASWPGPNTWAIPSTPLAPPWVTGSHRSLAVRISAHPVVVALCEAFGGPVVSTSANLAGQPPAYSREELDPALLAGIDGVVGGETGGLERPTPIRNALDGAVLRG</sequence>
<dbReference type="OrthoDB" id="9814580at2"/>
<name>E6WPB3_PSEUU</name>
<reference evidence="11 12" key="1">
    <citation type="submission" date="2011-01" db="EMBL/GenBank/DDBJ databases">
        <title>Complete sequence of Pseudoxanthomonas suwonensis 11-1.</title>
        <authorList>
            <consortium name="US DOE Joint Genome Institute"/>
            <person name="Lucas S."/>
            <person name="Copeland A."/>
            <person name="Lapidus A."/>
            <person name="Cheng J.-F."/>
            <person name="Goodwin L."/>
            <person name="Pitluck S."/>
            <person name="Teshima H."/>
            <person name="Detter J.C."/>
            <person name="Han C."/>
            <person name="Tapia R."/>
            <person name="Land M."/>
            <person name="Hauser L."/>
            <person name="Kyrpides N."/>
            <person name="Ivanova N."/>
            <person name="Ovchinnikova G."/>
            <person name="Siebers A.K."/>
            <person name="Allgaier M."/>
            <person name="Thelen M.P."/>
            <person name="Hugenholtz P."/>
            <person name="Gladden J."/>
            <person name="Woyke T."/>
        </authorList>
    </citation>
    <scope>NUCLEOTIDE SEQUENCE [LARGE SCALE GENOMIC DNA]</scope>
    <source>
        <strain evidence="12">11-1</strain>
    </source>
</reference>
<dbReference type="GO" id="GO:0002949">
    <property type="term" value="P:tRNA threonylcarbamoyladenosine modification"/>
    <property type="evidence" value="ECO:0007669"/>
    <property type="project" value="UniProtKB-UniRule"/>
</dbReference>
<dbReference type="HAMAP" id="MF_01852">
    <property type="entry name" value="TsaC"/>
    <property type="match status" value="1"/>
</dbReference>
<evidence type="ECO:0000256" key="2">
    <source>
        <dbReference type="ARBA" id="ARBA00022490"/>
    </source>
</evidence>
<evidence type="ECO:0000256" key="6">
    <source>
        <dbReference type="ARBA" id="ARBA00022741"/>
    </source>
</evidence>
<evidence type="ECO:0000256" key="4">
    <source>
        <dbReference type="ARBA" id="ARBA00022694"/>
    </source>
</evidence>
<keyword evidence="7 9" id="KW-0067">ATP-binding</keyword>
<dbReference type="GO" id="GO:0000049">
    <property type="term" value="F:tRNA binding"/>
    <property type="evidence" value="ECO:0007669"/>
    <property type="project" value="TreeGrafter"/>
</dbReference>
<evidence type="ECO:0000256" key="3">
    <source>
        <dbReference type="ARBA" id="ARBA00022679"/>
    </source>
</evidence>
<keyword evidence="12" id="KW-1185">Reference proteome</keyword>
<evidence type="ECO:0000313" key="12">
    <source>
        <dbReference type="Proteomes" id="UP000008632"/>
    </source>
</evidence>
<keyword evidence="5 9" id="KW-0548">Nucleotidyltransferase</keyword>
<dbReference type="GO" id="GO:0005737">
    <property type="term" value="C:cytoplasm"/>
    <property type="evidence" value="ECO:0007669"/>
    <property type="project" value="UniProtKB-SubCell"/>
</dbReference>
<comment type="similarity">
    <text evidence="9">Belongs to the SUA5 family. TsaC subfamily.</text>
</comment>
<organism evidence="11 12">
    <name type="scientific">Pseudoxanthomonas suwonensis (strain 11-1)</name>
    <dbReference type="NCBI Taxonomy" id="743721"/>
    <lineage>
        <taxon>Bacteria</taxon>
        <taxon>Pseudomonadati</taxon>
        <taxon>Pseudomonadota</taxon>
        <taxon>Gammaproteobacteria</taxon>
        <taxon>Lysobacterales</taxon>
        <taxon>Lysobacteraceae</taxon>
        <taxon>Pseudoxanthomonas</taxon>
    </lineage>
</organism>
<dbReference type="SUPFAM" id="SSF55821">
    <property type="entry name" value="YrdC/RibB"/>
    <property type="match status" value="1"/>
</dbReference>
<dbReference type="GO" id="GO:0003725">
    <property type="term" value="F:double-stranded RNA binding"/>
    <property type="evidence" value="ECO:0007669"/>
    <property type="project" value="InterPro"/>
</dbReference>
<dbReference type="InterPro" id="IPR050156">
    <property type="entry name" value="TC-AMP_synthase_SUA5"/>
</dbReference>
<comment type="subcellular location">
    <subcellularLocation>
        <location evidence="1 9">Cytoplasm</location>
    </subcellularLocation>
</comment>
<keyword evidence="6 9" id="KW-0547">Nucleotide-binding</keyword>
<evidence type="ECO:0000256" key="1">
    <source>
        <dbReference type="ARBA" id="ARBA00004496"/>
    </source>
</evidence>
<accession>E6WPB3</accession>
<dbReference type="InterPro" id="IPR006070">
    <property type="entry name" value="Sua5-like_dom"/>
</dbReference>
<evidence type="ECO:0000256" key="7">
    <source>
        <dbReference type="ARBA" id="ARBA00022840"/>
    </source>
</evidence>
<protein>
    <recommendedName>
        <fullName evidence="9">Threonylcarbamoyl-AMP synthase</fullName>
        <shortName evidence="9">TC-AMP synthase</shortName>
        <ecNumber evidence="9">2.7.7.87</ecNumber>
    </recommendedName>
    <alternativeName>
        <fullName evidence="9">L-threonylcarbamoyladenylate synthase</fullName>
    </alternativeName>
    <alternativeName>
        <fullName evidence="9">t(6)A37 threonylcarbamoyladenosine biosynthesis protein TsaC</fullName>
    </alternativeName>
    <alternativeName>
        <fullName evidence="9">tRNA threonylcarbamoyladenosine biosynthesis protein TsaC</fullName>
    </alternativeName>
</protein>
<dbReference type="Proteomes" id="UP000008632">
    <property type="component" value="Chromosome"/>
</dbReference>
<dbReference type="GO" id="GO:0006450">
    <property type="term" value="P:regulation of translational fidelity"/>
    <property type="evidence" value="ECO:0007669"/>
    <property type="project" value="TreeGrafter"/>
</dbReference>
<keyword evidence="3 9" id="KW-0808">Transferase</keyword>